<protein>
    <submittedName>
        <fullName evidence="2">Uncharacterized protein</fullName>
    </submittedName>
</protein>
<gene>
    <name evidence="2" type="ORF">SERLADRAFT_462976</name>
</gene>
<reference evidence="2" key="1">
    <citation type="submission" date="2011-04" db="EMBL/GenBank/DDBJ databases">
        <title>Evolution of plant cell wall degrading machinery underlies the functional diversity of forest fungi.</title>
        <authorList>
            <consortium name="US DOE Joint Genome Institute (JGI-PGF)"/>
            <person name="Eastwood D.C."/>
            <person name="Floudas D."/>
            <person name="Binder M."/>
            <person name="Majcherczyk A."/>
            <person name="Schneider P."/>
            <person name="Aerts A."/>
            <person name="Asiegbu F.O."/>
            <person name="Baker S.E."/>
            <person name="Barry K."/>
            <person name="Bendiksby M."/>
            <person name="Blumentritt M."/>
            <person name="Coutinho P.M."/>
            <person name="Cullen D."/>
            <person name="Cullen D."/>
            <person name="Gathman A."/>
            <person name="Goodell B."/>
            <person name="Henrissat B."/>
            <person name="Ihrmark K."/>
            <person name="Kauserud H."/>
            <person name="Kohler A."/>
            <person name="LaButti K."/>
            <person name="Lapidus A."/>
            <person name="Lavin J.L."/>
            <person name="Lee Y.-H."/>
            <person name="Lindquist E."/>
            <person name="Lilly W."/>
            <person name="Lucas S."/>
            <person name="Morin E."/>
            <person name="Murat C."/>
            <person name="Oguiza J.A."/>
            <person name="Park J."/>
            <person name="Pisabarro A.G."/>
            <person name="Riley R."/>
            <person name="Rosling A."/>
            <person name="Salamov A."/>
            <person name="Schmidt O."/>
            <person name="Schmutz J."/>
            <person name="Skrede I."/>
            <person name="Stenlid J."/>
            <person name="Wiebenga A."/>
            <person name="Xie X."/>
            <person name="Kues U."/>
            <person name="Hibbett D.S."/>
            <person name="Hoffmeister D."/>
            <person name="Hogberg N."/>
            <person name="Martin F."/>
            <person name="Grigoriev I.V."/>
            <person name="Watkinson S.C."/>
        </authorList>
    </citation>
    <scope>NUCLEOTIDE SEQUENCE</scope>
    <source>
        <strain evidence="2">S7.9</strain>
    </source>
</reference>
<dbReference type="KEGG" id="sla:SERLADRAFT_462976"/>
<feature type="region of interest" description="Disordered" evidence="1">
    <location>
        <begin position="1"/>
        <end position="23"/>
    </location>
</feature>
<evidence type="ECO:0000256" key="1">
    <source>
        <dbReference type="SAM" id="MobiDB-lite"/>
    </source>
</evidence>
<proteinExistence type="predicted"/>
<organism>
    <name type="scientific">Serpula lacrymans var. lacrymans (strain S7.9)</name>
    <name type="common">Dry rot fungus</name>
    <dbReference type="NCBI Taxonomy" id="578457"/>
    <lineage>
        <taxon>Eukaryota</taxon>
        <taxon>Fungi</taxon>
        <taxon>Dikarya</taxon>
        <taxon>Basidiomycota</taxon>
        <taxon>Agaricomycotina</taxon>
        <taxon>Agaricomycetes</taxon>
        <taxon>Agaricomycetidae</taxon>
        <taxon>Boletales</taxon>
        <taxon>Coniophorineae</taxon>
        <taxon>Serpulaceae</taxon>
        <taxon>Serpula</taxon>
    </lineage>
</organism>
<evidence type="ECO:0000313" key="2">
    <source>
        <dbReference type="EMBL" id="EGO26193.1"/>
    </source>
</evidence>
<feature type="non-terminal residue" evidence="2">
    <location>
        <position position="53"/>
    </location>
</feature>
<dbReference type="HOGENOM" id="CLU_3074516_0_0_1"/>
<dbReference type="RefSeq" id="XP_007316366.1">
    <property type="nucleotide sequence ID" value="XM_007316304.1"/>
</dbReference>
<dbReference type="EMBL" id="GL945432">
    <property type="protein sequence ID" value="EGO26193.1"/>
    <property type="molecule type" value="Genomic_DNA"/>
</dbReference>
<sequence>MALSYSLTTPIKPGVSSPSPRRSFYKKPPLTASFLSSAYLHHGPAPPLKLKTV</sequence>
<dbReference type="Proteomes" id="UP000008064">
    <property type="component" value="Unassembled WGS sequence"/>
</dbReference>
<dbReference type="AlphaFoldDB" id="F8NR20"/>
<accession>F8NR20</accession>
<dbReference type="GeneID" id="18818471"/>
<name>F8NR20_SERL9</name>